<dbReference type="GO" id="GO:0046872">
    <property type="term" value="F:metal ion binding"/>
    <property type="evidence" value="ECO:0007669"/>
    <property type="project" value="InterPro"/>
</dbReference>
<dbReference type="EMBL" id="VZTN01038455">
    <property type="protein sequence ID" value="NXS90440.1"/>
    <property type="molecule type" value="Genomic_DNA"/>
</dbReference>
<sequence length="72" mass="7905">CARGPGPVLPQCPQVSPMSPQCPLDVPNVPRFVSGVLALYYSSDSSVQEDSELQAWVREIFLRGFLGRRRSG</sequence>
<proteinExistence type="predicted"/>
<dbReference type="Proteomes" id="UP000545329">
    <property type="component" value="Unassembled WGS sequence"/>
</dbReference>
<evidence type="ECO:0000313" key="3">
    <source>
        <dbReference type="Proteomes" id="UP000545329"/>
    </source>
</evidence>
<gene>
    <name evidence="2" type="primary">Alox8</name>
    <name evidence="2" type="ORF">ERPZAN_R15263</name>
</gene>
<feature type="domain" description="Lipoxygenase" evidence="1">
    <location>
        <begin position="1"/>
        <end position="72"/>
    </location>
</feature>
<dbReference type="AlphaFoldDB" id="A0A7L2Y4Q3"/>
<protein>
    <submittedName>
        <fullName evidence="2">ALOX8 lipoxygenase</fullName>
    </submittedName>
</protein>
<accession>A0A7L2Y4Q3</accession>
<name>A0A7L2Y4Q3_9PASS</name>
<feature type="non-terminal residue" evidence="2">
    <location>
        <position position="1"/>
    </location>
</feature>
<evidence type="ECO:0000313" key="2">
    <source>
        <dbReference type="EMBL" id="NXS90440.1"/>
    </source>
</evidence>
<dbReference type="Gene3D" id="1.20.245.10">
    <property type="entry name" value="Lipoxygenase-1, Domain 5"/>
    <property type="match status" value="1"/>
</dbReference>
<keyword evidence="3" id="KW-1185">Reference proteome</keyword>
<dbReference type="GO" id="GO:0016702">
    <property type="term" value="F:oxidoreductase activity, acting on single donors with incorporation of molecular oxygen, incorporation of two atoms of oxygen"/>
    <property type="evidence" value="ECO:0007669"/>
    <property type="project" value="InterPro"/>
</dbReference>
<evidence type="ECO:0000259" key="1">
    <source>
        <dbReference type="PROSITE" id="PS51393"/>
    </source>
</evidence>
<comment type="caution">
    <text evidence="2">The sequence shown here is derived from an EMBL/GenBank/DDBJ whole genome shotgun (WGS) entry which is preliminary data.</text>
</comment>
<reference evidence="2 3" key="1">
    <citation type="submission" date="2019-09" db="EMBL/GenBank/DDBJ databases">
        <title>Bird 10,000 Genomes (B10K) Project - Family phase.</title>
        <authorList>
            <person name="Zhang G."/>
        </authorList>
    </citation>
    <scope>NUCLEOTIDE SEQUENCE [LARGE SCALE GENOMIC DNA]</scope>
    <source>
        <strain evidence="2">B10K-DU-002-58</strain>
        <tissue evidence="2">Muscle</tissue>
    </source>
</reference>
<organism evidence="2 3">
    <name type="scientific">Erpornis zantholeuca</name>
    <dbReference type="NCBI Taxonomy" id="1112836"/>
    <lineage>
        <taxon>Eukaryota</taxon>
        <taxon>Metazoa</taxon>
        <taxon>Chordata</taxon>
        <taxon>Craniata</taxon>
        <taxon>Vertebrata</taxon>
        <taxon>Euteleostomi</taxon>
        <taxon>Archelosauria</taxon>
        <taxon>Archosauria</taxon>
        <taxon>Dinosauria</taxon>
        <taxon>Saurischia</taxon>
        <taxon>Theropoda</taxon>
        <taxon>Coelurosauria</taxon>
        <taxon>Aves</taxon>
        <taxon>Neognathae</taxon>
        <taxon>Neoaves</taxon>
        <taxon>Telluraves</taxon>
        <taxon>Australaves</taxon>
        <taxon>Passeriformes</taxon>
        <taxon>Sylvioidea</taxon>
        <taxon>Timaliidae</taxon>
        <taxon>Erpornis</taxon>
    </lineage>
</organism>
<dbReference type="InterPro" id="IPR013819">
    <property type="entry name" value="LipOase_C"/>
</dbReference>
<feature type="non-terminal residue" evidence="2">
    <location>
        <position position="72"/>
    </location>
</feature>
<dbReference type="InterPro" id="IPR036226">
    <property type="entry name" value="LipOase_C_sf"/>
</dbReference>
<dbReference type="SUPFAM" id="SSF48484">
    <property type="entry name" value="Lipoxigenase"/>
    <property type="match status" value="1"/>
</dbReference>
<dbReference type="PROSITE" id="PS51393">
    <property type="entry name" value="LIPOXYGENASE_3"/>
    <property type="match status" value="1"/>
</dbReference>
<dbReference type="OrthoDB" id="407298at2759"/>